<gene>
    <name evidence="4" type="ORF">FMM80_15730</name>
</gene>
<feature type="region of interest" description="Disordered" evidence="2">
    <location>
        <begin position="268"/>
        <end position="301"/>
    </location>
</feature>
<dbReference type="Pfam" id="PF01935">
    <property type="entry name" value="DUF87"/>
    <property type="match status" value="1"/>
</dbReference>
<dbReference type="InterPro" id="IPR002789">
    <property type="entry name" value="HerA_central"/>
</dbReference>
<protein>
    <submittedName>
        <fullName evidence="4">DUF87 domain-containing protein</fullName>
    </submittedName>
</protein>
<keyword evidence="1" id="KW-0175">Coiled coil</keyword>
<dbReference type="Proteomes" id="UP000474104">
    <property type="component" value="Unassembled WGS sequence"/>
</dbReference>
<feature type="domain" description="Helicase HerA central" evidence="3">
    <location>
        <begin position="623"/>
        <end position="849"/>
    </location>
</feature>
<evidence type="ECO:0000256" key="2">
    <source>
        <dbReference type="SAM" id="MobiDB-lite"/>
    </source>
</evidence>
<reference evidence="4 5" key="1">
    <citation type="submission" date="2019-07" db="EMBL/GenBank/DDBJ databases">
        <title>Draft genome sequences of 15 bacterial species constituting the stable defined intestinal microbiota of the GM15 gnotobiotic mouse model.</title>
        <authorList>
            <person name="Elie C."/>
            <person name="Mathieu A."/>
            <person name="Saliou A."/>
            <person name="Darnaud M."/>
            <person name="Leulier F."/>
            <person name="Tamellini A."/>
        </authorList>
    </citation>
    <scope>NUCLEOTIDE SEQUENCE [LARGE SCALE GENOMIC DNA]</scope>
    <source>
        <strain evidence="5">ASF 502</strain>
    </source>
</reference>
<feature type="region of interest" description="Disordered" evidence="2">
    <location>
        <begin position="315"/>
        <end position="348"/>
    </location>
</feature>
<dbReference type="AlphaFoldDB" id="A0A9X5H7F9"/>
<sequence>MKWKANESKIEIQPAKNTEFDNMELPRTVSTVYADSPGEFNFRTLQQNLQNCLAIVDNEVMKNYVPSLQNCDVMLLDDTELEKLQQIQFFRISELVYQENEFSVHKLATIFNALSNKPCTLVLMIRSDGQDNNFYLGVRSRDIRYSTGTMRQQLEQSLLGLFPGSDTADYFNEEMQEDLNKLNAGCISSVTCIADYKQDKELVDNKEFIQGLEKFIYSMRGKSFTAICIANNLEHCDLIDTRKEYERIYTLLSPFANIQYNYSLNNSSSISDSDTQGNTETESRGETAGISITRGEADASTQGIGLARTKTETIGNSASLSTGKSHTTGLADSVNESESLTNTKGNFSSSGINAGINIGLFSLGGNTNRGISASVSRGKTHGISHTDSVSDSISKNLTFGMNESTSNGNTVSENTSSTKTLSFGTGTQYSENTGKSVSANFAHTKALTDTFGSSQAATLNVQNRSLVNMLQRLEKQMERLEECESIGMWDFAAYFLGESAAEAETAANMYRSLVSGNQSGLEISAVNTWTDEEKVKEIARYVTNFLHPVFCYQFSENTVERQSIVDPTSLVSTNELAIQMGFPRTSVKGLPVIEHALFAQEIMYHYDKDMEQNIQLGKINHLGRDTDTSVELDLQSLTMHAFITGSTGAGKSNTVYQILAQLEKNDVHFLVIEPAKGEYKNIFGNREDVTVYGTNPLLTDLLRINPFSFPEEVHIYEHLDRLVEIFNVCWPMYAAMPAVLKDAIERSYIEAGWDLKQSENKYSKQLFPNFTDVLQQIEKVMDQSQYSNDNKSDYKGALSTRLRSLTNGINGLLFTSEELSARELFDKNVIVDLSRVGSSETKSLIMGLLIMKLQEYRLSSCKGMNMRLNHVTVLEEAHNLLKRTSTEQCTEGSNVLGKSVEMLTNAIAEMRTYGEGFVIADQSPGLLDMAAIRNTNTKIIMRLPDYSDRELVGRAVGLNDEQIAELSKLNKGVAVVYQNDWLEAVLCRIKRYACEEKAYCAGCHNQRFRKNVKGNIISHLIAEEFDLLIDQIDDDVIYCDMPVSAKRELFEYTKTPLPKKLNSASAIAYELFSADSVFSDMMKMEFDYEQQKYFLIKNLTPSIIPFPYQYSLTILCLIAYRNMQLTGSSEIKILLDHLLDEKWKEEKLNDR</sequence>
<comment type="caution">
    <text evidence="4">The sequence shown here is derived from an EMBL/GenBank/DDBJ whole genome shotgun (WGS) entry which is preliminary data.</text>
</comment>
<organism evidence="4 5">
    <name type="scientific">Schaedlerella arabinosiphila</name>
    <dbReference type="NCBI Taxonomy" id="2044587"/>
    <lineage>
        <taxon>Bacteria</taxon>
        <taxon>Bacillati</taxon>
        <taxon>Bacillota</taxon>
        <taxon>Clostridia</taxon>
        <taxon>Lachnospirales</taxon>
        <taxon>Lachnospiraceae</taxon>
        <taxon>Schaedlerella</taxon>
    </lineage>
</organism>
<dbReference type="EMBL" id="VIRB01000095">
    <property type="protein sequence ID" value="NDO70030.1"/>
    <property type="molecule type" value="Genomic_DNA"/>
</dbReference>
<name>A0A9X5H7F9_9FIRM</name>
<accession>A0A9X5H7F9</accession>
<dbReference type="OrthoDB" id="9806951at2"/>
<feature type="coiled-coil region" evidence="1">
    <location>
        <begin position="456"/>
        <end position="486"/>
    </location>
</feature>
<dbReference type="InterPro" id="IPR027417">
    <property type="entry name" value="P-loop_NTPase"/>
</dbReference>
<evidence type="ECO:0000259" key="3">
    <source>
        <dbReference type="Pfam" id="PF01935"/>
    </source>
</evidence>
<proteinExistence type="predicted"/>
<evidence type="ECO:0000313" key="5">
    <source>
        <dbReference type="Proteomes" id="UP000474104"/>
    </source>
</evidence>
<dbReference type="Gene3D" id="3.40.50.300">
    <property type="entry name" value="P-loop containing nucleotide triphosphate hydrolases"/>
    <property type="match status" value="2"/>
</dbReference>
<feature type="region of interest" description="Disordered" evidence="2">
    <location>
        <begin position="400"/>
        <end position="423"/>
    </location>
</feature>
<dbReference type="PANTHER" id="PTHR42957">
    <property type="entry name" value="HELICASE MJ1565-RELATED"/>
    <property type="match status" value="1"/>
</dbReference>
<evidence type="ECO:0000256" key="1">
    <source>
        <dbReference type="SAM" id="Coils"/>
    </source>
</evidence>
<dbReference type="RefSeq" id="WP_004077522.1">
    <property type="nucleotide sequence ID" value="NZ_VIRB01000095.1"/>
</dbReference>
<evidence type="ECO:0000313" key="4">
    <source>
        <dbReference type="EMBL" id="NDO70030.1"/>
    </source>
</evidence>
<dbReference type="InterPro" id="IPR008571">
    <property type="entry name" value="HerA-like"/>
</dbReference>
<dbReference type="SUPFAM" id="SSF52540">
    <property type="entry name" value="P-loop containing nucleoside triphosphate hydrolases"/>
    <property type="match status" value="1"/>
</dbReference>
<dbReference type="PANTHER" id="PTHR42957:SF1">
    <property type="entry name" value="HELICASE MJ1565-RELATED"/>
    <property type="match status" value="1"/>
</dbReference>